<accession>A0A139IHA3</accession>
<gene>
    <name evidence="2" type="ORF">AC579_803</name>
</gene>
<name>A0A139IHA3_9PEZI</name>
<protein>
    <submittedName>
        <fullName evidence="2">Uncharacterized protein</fullName>
    </submittedName>
</protein>
<feature type="region of interest" description="Disordered" evidence="1">
    <location>
        <begin position="89"/>
        <end position="110"/>
    </location>
</feature>
<evidence type="ECO:0000313" key="2">
    <source>
        <dbReference type="EMBL" id="KXT14088.1"/>
    </source>
</evidence>
<reference evidence="2 3" key="1">
    <citation type="submission" date="2015-07" db="EMBL/GenBank/DDBJ databases">
        <title>Comparative genomics of the Sigatoka disease complex on banana suggests a link between parallel evolutionary changes in Pseudocercospora fijiensis and Pseudocercospora eumusae and increased virulence on the banana host.</title>
        <authorList>
            <person name="Chang T.-C."/>
            <person name="Salvucci A."/>
            <person name="Crous P.W."/>
            <person name="Stergiopoulos I."/>
        </authorList>
    </citation>
    <scope>NUCLEOTIDE SEQUENCE [LARGE SCALE GENOMIC DNA]</scope>
    <source>
        <strain evidence="2 3">CBS 116634</strain>
    </source>
</reference>
<dbReference type="AlphaFoldDB" id="A0A139IHA3"/>
<evidence type="ECO:0000313" key="3">
    <source>
        <dbReference type="Proteomes" id="UP000073492"/>
    </source>
</evidence>
<dbReference type="EMBL" id="LFZO01000094">
    <property type="protein sequence ID" value="KXT14088.1"/>
    <property type="molecule type" value="Genomic_DNA"/>
</dbReference>
<evidence type="ECO:0000256" key="1">
    <source>
        <dbReference type="SAM" id="MobiDB-lite"/>
    </source>
</evidence>
<comment type="caution">
    <text evidence="2">The sequence shown here is derived from an EMBL/GenBank/DDBJ whole genome shotgun (WGS) entry which is preliminary data.</text>
</comment>
<dbReference type="Proteomes" id="UP000073492">
    <property type="component" value="Unassembled WGS sequence"/>
</dbReference>
<keyword evidence="3" id="KW-1185">Reference proteome</keyword>
<proteinExistence type="predicted"/>
<sequence>MSCGARVEEIAEHELEHDLFRVTRLKRCFLVSGTVCVEVFAQCDRGRLPSALKTLLRCQISDAIELSGYRNKTEQVTVIFVAEIESSSGRDGQQRNGYAESDLSQPAHDEREELIPGVDSVAFTMAEKWTGSIWPLSSSSDLEVGPQGQVEEGILTSHRLRWCRLCLLSTVCEEFIFRFRQ</sequence>
<organism evidence="2 3">
    <name type="scientific">Pseudocercospora musae</name>
    <dbReference type="NCBI Taxonomy" id="113226"/>
    <lineage>
        <taxon>Eukaryota</taxon>
        <taxon>Fungi</taxon>
        <taxon>Dikarya</taxon>
        <taxon>Ascomycota</taxon>
        <taxon>Pezizomycotina</taxon>
        <taxon>Dothideomycetes</taxon>
        <taxon>Dothideomycetidae</taxon>
        <taxon>Mycosphaerellales</taxon>
        <taxon>Mycosphaerellaceae</taxon>
        <taxon>Pseudocercospora</taxon>
    </lineage>
</organism>